<evidence type="ECO:0000313" key="18">
    <source>
        <dbReference type="EMBL" id="RAL43618.1"/>
    </source>
</evidence>
<keyword evidence="10 15" id="KW-0472">Membrane</keyword>
<feature type="domain" description="Gnk2-homologous" evidence="17">
    <location>
        <begin position="36"/>
        <end position="142"/>
    </location>
</feature>
<organism evidence="18 19">
    <name type="scientific">Cuscuta australis</name>
    <dbReference type="NCBI Taxonomy" id="267555"/>
    <lineage>
        <taxon>Eukaryota</taxon>
        <taxon>Viridiplantae</taxon>
        <taxon>Streptophyta</taxon>
        <taxon>Embryophyta</taxon>
        <taxon>Tracheophyta</taxon>
        <taxon>Spermatophyta</taxon>
        <taxon>Magnoliopsida</taxon>
        <taxon>eudicotyledons</taxon>
        <taxon>Gunneridae</taxon>
        <taxon>Pentapetalae</taxon>
        <taxon>asterids</taxon>
        <taxon>lamiids</taxon>
        <taxon>Solanales</taxon>
        <taxon>Convolvulaceae</taxon>
        <taxon>Cuscuteae</taxon>
        <taxon>Cuscuta</taxon>
        <taxon>Cuscuta subgen. Grammica</taxon>
        <taxon>Cuscuta sect. Cleistogrammica</taxon>
    </lineage>
</organism>
<keyword evidence="4" id="KW-0945">Host-virus interaction</keyword>
<proteinExistence type="inferred from homology"/>
<feature type="chain" id="PRO_5016372131" description="Gnk2-homologous domain-containing protein" evidence="16">
    <location>
        <begin position="29"/>
        <end position="488"/>
    </location>
</feature>
<evidence type="ECO:0000256" key="1">
    <source>
        <dbReference type="ARBA" id="ARBA00004251"/>
    </source>
</evidence>
<keyword evidence="5 15" id="KW-0812">Transmembrane</keyword>
<dbReference type="Pfam" id="PF01657">
    <property type="entry name" value="Stress-antifung"/>
    <property type="match status" value="2"/>
</dbReference>
<evidence type="ECO:0000256" key="11">
    <source>
        <dbReference type="ARBA" id="ARBA00023157"/>
    </source>
</evidence>
<sequence>MTALSTSSSSLITFVSIIILAFLPPSLPAPAPADVLHGIYAGCSMRKFSPGSPFESNLNSLFASLVNSATNSSYNNFTAAGPTGQATYVVRGLYQCRSDLSASDCAACVSGTVPQFPHFCPSATGGVLQMEGCLVMYGNADFIGVEDKTVVYRSCGRSDAAVGARVEAVLGSLRGPSGVHGGVDQALGVSQCVGDLSYDECQDCLGEAIGRLRSECNGTAVSGDMFLGKCYARYMLGQSQQESNGLIEKAKALATNHMVLVIIAAILLLLLLLIFCCILQRKCKKRKARIDEVHEEEKSVTIEEAGEGEATTKGGAKIGSAKTMENGRTREGDGGGERSRPEHSTSTTAPSFLHLTQMALEWVVLGYAAGAEAIMVLLLTLPGLNPIRKGLISVTQSFLKPLSSIVPFGLFLMMDIYYKYETRPVCESPEACSPSEHLRFHKSIIKSERNALLIASALFFYWMLYSVTNLLVRIDQLQQRLEKLRNQD</sequence>
<evidence type="ECO:0000256" key="2">
    <source>
        <dbReference type="ARBA" id="ARBA00022448"/>
    </source>
</evidence>
<keyword evidence="3" id="KW-1003">Cell membrane</keyword>
<comment type="caution">
    <text evidence="18">The sequence shown here is derived from an EMBL/GenBank/DDBJ whole genome shotgun (WGS) entry which is preliminary data.</text>
</comment>
<keyword evidence="8" id="KW-0965">Cell junction</keyword>
<keyword evidence="2" id="KW-0813">Transport</keyword>
<evidence type="ECO:0000256" key="5">
    <source>
        <dbReference type="ARBA" id="ARBA00022692"/>
    </source>
</evidence>
<evidence type="ECO:0000259" key="17">
    <source>
        <dbReference type="PROSITE" id="PS51473"/>
    </source>
</evidence>
<evidence type="ECO:0000256" key="9">
    <source>
        <dbReference type="ARBA" id="ARBA00022989"/>
    </source>
</evidence>
<name>A0A328DGC6_9ASTE</name>
<reference evidence="18 19" key="1">
    <citation type="submission" date="2018-06" db="EMBL/GenBank/DDBJ databases">
        <title>The Genome of Cuscuta australis (Dodder) Provides Insight into the Evolution of Plant Parasitism.</title>
        <authorList>
            <person name="Liu H."/>
        </authorList>
    </citation>
    <scope>NUCLEOTIDE SEQUENCE [LARGE SCALE GENOMIC DNA]</scope>
    <source>
        <strain evidence="19">cv. Yunnan</strain>
        <tissue evidence="18">Vines</tissue>
    </source>
</reference>
<evidence type="ECO:0000256" key="8">
    <source>
        <dbReference type="ARBA" id="ARBA00022949"/>
    </source>
</evidence>
<evidence type="ECO:0000256" key="6">
    <source>
        <dbReference type="ARBA" id="ARBA00022729"/>
    </source>
</evidence>
<evidence type="ECO:0000256" key="3">
    <source>
        <dbReference type="ARBA" id="ARBA00022475"/>
    </source>
</evidence>
<dbReference type="PANTHER" id="PTHR32080">
    <property type="entry name" value="ANTIFUNGAL PROTEIN GINKBILOBIN-2-LIKE"/>
    <property type="match status" value="1"/>
</dbReference>
<accession>A0A328DGC6</accession>
<dbReference type="PANTHER" id="PTHR32080:SF3">
    <property type="entry name" value="PLASMODESMATA-LOCATED PROTEIN 7"/>
    <property type="match status" value="1"/>
</dbReference>
<feature type="compositionally biased region" description="Basic and acidic residues" evidence="14">
    <location>
        <begin position="325"/>
        <end position="343"/>
    </location>
</feature>
<dbReference type="InterPro" id="IPR038408">
    <property type="entry name" value="GNK2_sf"/>
</dbReference>
<protein>
    <recommendedName>
        <fullName evidence="17">Gnk2-homologous domain-containing protein</fullName>
    </recommendedName>
</protein>
<comment type="subcellular location">
    <subcellularLocation>
        <location evidence="12">Cell junction</location>
        <location evidence="12">Plasmodesma</location>
    </subcellularLocation>
    <subcellularLocation>
        <location evidence="1">Cell membrane</location>
        <topology evidence="1">Single-pass type I membrane protein</topology>
    </subcellularLocation>
</comment>
<dbReference type="Gene3D" id="3.30.430.20">
    <property type="entry name" value="Gnk2 domain, C-X8-C-X2-C motif"/>
    <property type="match status" value="2"/>
</dbReference>
<evidence type="ECO:0000256" key="4">
    <source>
        <dbReference type="ARBA" id="ARBA00022581"/>
    </source>
</evidence>
<comment type="similarity">
    <text evidence="13">Belongs to the cysteine-rich repeat secretory protein family. Plasmodesmata-located proteins (PDLD) subfamily.</text>
</comment>
<keyword evidence="6 16" id="KW-0732">Signal</keyword>
<keyword evidence="19" id="KW-1185">Reference proteome</keyword>
<evidence type="ECO:0000256" key="10">
    <source>
        <dbReference type="ARBA" id="ARBA00023136"/>
    </source>
</evidence>
<dbReference type="Proteomes" id="UP000249390">
    <property type="component" value="Unassembled WGS sequence"/>
</dbReference>
<dbReference type="GO" id="GO:0009506">
    <property type="term" value="C:plasmodesma"/>
    <property type="evidence" value="ECO:0007669"/>
    <property type="project" value="UniProtKB-SubCell"/>
</dbReference>
<dbReference type="CDD" id="cd23509">
    <property type="entry name" value="Gnk2-like"/>
    <property type="match status" value="2"/>
</dbReference>
<feature type="region of interest" description="Disordered" evidence="14">
    <location>
        <begin position="295"/>
        <end position="348"/>
    </location>
</feature>
<dbReference type="PROSITE" id="PS51473">
    <property type="entry name" value="GNK2"/>
    <property type="match status" value="1"/>
</dbReference>
<feature type="transmembrane region" description="Helical" evidence="15">
    <location>
        <begin position="258"/>
        <end position="279"/>
    </location>
</feature>
<keyword evidence="7" id="KW-0677">Repeat</keyword>
<feature type="signal peptide" evidence="16">
    <location>
        <begin position="1"/>
        <end position="28"/>
    </location>
</feature>
<dbReference type="InterPro" id="IPR002902">
    <property type="entry name" value="GNK2"/>
</dbReference>
<evidence type="ECO:0000313" key="19">
    <source>
        <dbReference type="Proteomes" id="UP000249390"/>
    </source>
</evidence>
<keyword evidence="9 15" id="KW-1133">Transmembrane helix</keyword>
<evidence type="ECO:0000256" key="16">
    <source>
        <dbReference type="SAM" id="SignalP"/>
    </source>
</evidence>
<evidence type="ECO:0000256" key="13">
    <source>
        <dbReference type="ARBA" id="ARBA00038393"/>
    </source>
</evidence>
<feature type="transmembrane region" description="Helical" evidence="15">
    <location>
        <begin position="451"/>
        <end position="472"/>
    </location>
</feature>
<dbReference type="GO" id="GO:0005886">
    <property type="term" value="C:plasma membrane"/>
    <property type="evidence" value="ECO:0007669"/>
    <property type="project" value="UniProtKB-SubCell"/>
</dbReference>
<dbReference type="FunFam" id="3.30.430.20:FF:000001">
    <property type="entry name" value="cysteine-rich repeat secretory protein 3"/>
    <property type="match status" value="1"/>
</dbReference>
<dbReference type="EMBL" id="NQVE01000154">
    <property type="protein sequence ID" value="RAL43618.1"/>
    <property type="molecule type" value="Genomic_DNA"/>
</dbReference>
<evidence type="ECO:0000256" key="15">
    <source>
        <dbReference type="SAM" id="Phobius"/>
    </source>
</evidence>
<evidence type="ECO:0000256" key="14">
    <source>
        <dbReference type="SAM" id="MobiDB-lite"/>
    </source>
</evidence>
<dbReference type="InterPro" id="IPR051378">
    <property type="entry name" value="Cell2Cell_Antifungal"/>
</dbReference>
<feature type="transmembrane region" description="Helical" evidence="15">
    <location>
        <begin position="401"/>
        <end position="418"/>
    </location>
</feature>
<evidence type="ECO:0000256" key="7">
    <source>
        <dbReference type="ARBA" id="ARBA00022737"/>
    </source>
</evidence>
<dbReference type="AlphaFoldDB" id="A0A328DGC6"/>
<feature type="transmembrane region" description="Helical" evidence="15">
    <location>
        <begin position="362"/>
        <end position="381"/>
    </location>
</feature>
<evidence type="ECO:0000256" key="12">
    <source>
        <dbReference type="ARBA" id="ARBA00024184"/>
    </source>
</evidence>
<keyword evidence="11" id="KW-1015">Disulfide bond</keyword>
<gene>
    <name evidence="18" type="ORF">DM860_017361</name>
</gene>